<sequence>MKSLLIYSSILVTLTLVPLSLTAKEYKDARVYKWVDKHGVVHYSDKPNPNAESNEVEVKSNNNNFDSTRADKWQEEYNKSKEVNREAQEKLNVQNAKKKEVCNSYKSDLNTLKNIGRIVNVDADGKQTYISDEERNQKIKDLEKTIKRICK</sequence>
<evidence type="ECO:0000313" key="4">
    <source>
        <dbReference type="EMBL" id="TPH15876.1"/>
    </source>
</evidence>
<feature type="chain" id="PRO_5021402291" evidence="2">
    <location>
        <begin position="24"/>
        <end position="151"/>
    </location>
</feature>
<reference evidence="4 5" key="1">
    <citation type="submission" date="2019-01" db="EMBL/GenBank/DDBJ databases">
        <title>Litorilituus lipolytica sp. nov., isolated from intertidal sand of the Yellow Sea in China.</title>
        <authorList>
            <person name="Liu A."/>
        </authorList>
    </citation>
    <scope>NUCLEOTIDE SEQUENCE [LARGE SCALE GENOMIC DNA]</scope>
    <source>
        <strain evidence="4 5">RZ04</strain>
    </source>
</reference>
<dbReference type="RefSeq" id="WP_140602886.1">
    <property type="nucleotide sequence ID" value="NZ_SAWY01000018.1"/>
</dbReference>
<dbReference type="InterPro" id="IPR025392">
    <property type="entry name" value="DUF4124"/>
</dbReference>
<evidence type="ECO:0000259" key="3">
    <source>
        <dbReference type="Pfam" id="PF13511"/>
    </source>
</evidence>
<dbReference type="EMBL" id="SAWY01000018">
    <property type="protein sequence ID" value="TPH15876.1"/>
    <property type="molecule type" value="Genomic_DNA"/>
</dbReference>
<dbReference type="AlphaFoldDB" id="A0A502KWI7"/>
<accession>A0A502KWI7</accession>
<evidence type="ECO:0000313" key="5">
    <source>
        <dbReference type="Proteomes" id="UP000315303"/>
    </source>
</evidence>
<protein>
    <submittedName>
        <fullName evidence="4">DUF4124 domain-containing protein</fullName>
    </submittedName>
</protein>
<feature type="domain" description="DUF4124" evidence="3">
    <location>
        <begin position="29"/>
        <end position="59"/>
    </location>
</feature>
<proteinExistence type="predicted"/>
<name>A0A502KWI7_9GAMM</name>
<evidence type="ECO:0000256" key="2">
    <source>
        <dbReference type="SAM" id="SignalP"/>
    </source>
</evidence>
<dbReference type="Pfam" id="PF13511">
    <property type="entry name" value="DUF4124"/>
    <property type="match status" value="1"/>
</dbReference>
<comment type="caution">
    <text evidence="4">The sequence shown here is derived from an EMBL/GenBank/DDBJ whole genome shotgun (WGS) entry which is preliminary data.</text>
</comment>
<gene>
    <name evidence="4" type="ORF">EPA86_07865</name>
</gene>
<feature type="region of interest" description="Disordered" evidence="1">
    <location>
        <begin position="45"/>
        <end position="71"/>
    </location>
</feature>
<dbReference type="OrthoDB" id="7068596at2"/>
<feature type="signal peptide" evidence="2">
    <location>
        <begin position="1"/>
        <end position="23"/>
    </location>
</feature>
<dbReference type="Proteomes" id="UP000315303">
    <property type="component" value="Unassembled WGS sequence"/>
</dbReference>
<organism evidence="4 5">
    <name type="scientific">Litorilituus lipolyticus</name>
    <dbReference type="NCBI Taxonomy" id="2491017"/>
    <lineage>
        <taxon>Bacteria</taxon>
        <taxon>Pseudomonadati</taxon>
        <taxon>Pseudomonadota</taxon>
        <taxon>Gammaproteobacteria</taxon>
        <taxon>Alteromonadales</taxon>
        <taxon>Colwelliaceae</taxon>
        <taxon>Litorilituus</taxon>
    </lineage>
</organism>
<evidence type="ECO:0000256" key="1">
    <source>
        <dbReference type="SAM" id="MobiDB-lite"/>
    </source>
</evidence>
<keyword evidence="5" id="KW-1185">Reference proteome</keyword>
<keyword evidence="2" id="KW-0732">Signal</keyword>